<dbReference type="AlphaFoldDB" id="A0A1H9VFX9"/>
<dbReference type="EMBL" id="FOGG01000042">
    <property type="protein sequence ID" value="SES20137.1"/>
    <property type="molecule type" value="Genomic_DNA"/>
</dbReference>
<organism evidence="2 3">
    <name type="scientific">Pedobacter rhizosphaerae</name>
    <dbReference type="NCBI Taxonomy" id="390241"/>
    <lineage>
        <taxon>Bacteria</taxon>
        <taxon>Pseudomonadati</taxon>
        <taxon>Bacteroidota</taxon>
        <taxon>Sphingobacteriia</taxon>
        <taxon>Sphingobacteriales</taxon>
        <taxon>Sphingobacteriaceae</taxon>
        <taxon>Pedobacter</taxon>
    </lineage>
</organism>
<evidence type="ECO:0000313" key="2">
    <source>
        <dbReference type="EMBL" id="SES20137.1"/>
    </source>
</evidence>
<sequence>MKRNKFIAIVGIVLCFLSVNFYEAEASSFPDVYTTSVTFPAGYNIGDYVEFVAVSPTNAGASGNYEIAISYTRPDIAAAAIHLAAVSHANPDGWKELGRNK</sequence>
<proteinExistence type="predicted"/>
<dbReference type="RefSeq" id="WP_217643895.1">
    <property type="nucleotide sequence ID" value="NZ_FOGG01000042.1"/>
</dbReference>
<protein>
    <submittedName>
        <fullName evidence="2">Uncharacterized protein</fullName>
    </submittedName>
</protein>
<gene>
    <name evidence="2" type="ORF">SAMN04488023_14211</name>
</gene>
<feature type="signal peptide" evidence="1">
    <location>
        <begin position="1"/>
        <end position="26"/>
    </location>
</feature>
<evidence type="ECO:0000313" key="3">
    <source>
        <dbReference type="Proteomes" id="UP000199572"/>
    </source>
</evidence>
<name>A0A1H9VFX9_9SPHI</name>
<keyword evidence="3" id="KW-1185">Reference proteome</keyword>
<accession>A0A1H9VFX9</accession>
<evidence type="ECO:0000256" key="1">
    <source>
        <dbReference type="SAM" id="SignalP"/>
    </source>
</evidence>
<feature type="chain" id="PRO_5011457877" evidence="1">
    <location>
        <begin position="27"/>
        <end position="101"/>
    </location>
</feature>
<dbReference type="Proteomes" id="UP000199572">
    <property type="component" value="Unassembled WGS sequence"/>
</dbReference>
<dbReference type="STRING" id="390241.SAMN04488023_14211"/>
<reference evidence="2 3" key="1">
    <citation type="submission" date="2016-10" db="EMBL/GenBank/DDBJ databases">
        <authorList>
            <person name="de Groot N.N."/>
        </authorList>
    </citation>
    <scope>NUCLEOTIDE SEQUENCE [LARGE SCALE GENOMIC DNA]</scope>
    <source>
        <strain evidence="2 3">DSM 18610</strain>
    </source>
</reference>
<keyword evidence="1" id="KW-0732">Signal</keyword>